<evidence type="ECO:0000313" key="4">
    <source>
        <dbReference type="Proteomes" id="UP000245783"/>
    </source>
</evidence>
<feature type="transmembrane region" description="Helical" evidence="2">
    <location>
        <begin position="161"/>
        <end position="178"/>
    </location>
</feature>
<accession>A0A316W2W8</accession>
<dbReference type="EMBL" id="KZ819364">
    <property type="protein sequence ID" value="PWN44062.1"/>
    <property type="molecule type" value="Genomic_DNA"/>
</dbReference>
<keyword evidence="4" id="KW-1185">Reference proteome</keyword>
<dbReference type="OrthoDB" id="529367at2759"/>
<evidence type="ECO:0000256" key="2">
    <source>
        <dbReference type="SAM" id="Phobius"/>
    </source>
</evidence>
<organism evidence="3 4">
    <name type="scientific">Ceraceosorus guamensis</name>
    <dbReference type="NCBI Taxonomy" id="1522189"/>
    <lineage>
        <taxon>Eukaryota</taxon>
        <taxon>Fungi</taxon>
        <taxon>Dikarya</taxon>
        <taxon>Basidiomycota</taxon>
        <taxon>Ustilaginomycotina</taxon>
        <taxon>Exobasidiomycetes</taxon>
        <taxon>Ceraceosorales</taxon>
        <taxon>Ceraceosoraceae</taxon>
        <taxon>Ceraceosorus</taxon>
    </lineage>
</organism>
<name>A0A316W2W8_9BASI</name>
<protein>
    <submittedName>
        <fullName evidence="3">Uncharacterized protein</fullName>
    </submittedName>
</protein>
<dbReference type="InParanoid" id="A0A316W2W8"/>
<dbReference type="RefSeq" id="XP_025371222.1">
    <property type="nucleotide sequence ID" value="XM_025512204.1"/>
</dbReference>
<feature type="region of interest" description="Disordered" evidence="1">
    <location>
        <begin position="1"/>
        <end position="24"/>
    </location>
</feature>
<gene>
    <name evidence="3" type="ORF">IE81DRAFT_299668</name>
</gene>
<dbReference type="Proteomes" id="UP000245783">
    <property type="component" value="Unassembled WGS sequence"/>
</dbReference>
<feature type="non-terminal residue" evidence="3">
    <location>
        <position position="179"/>
    </location>
</feature>
<keyword evidence="2" id="KW-0812">Transmembrane</keyword>
<evidence type="ECO:0000313" key="3">
    <source>
        <dbReference type="EMBL" id="PWN44062.1"/>
    </source>
</evidence>
<proteinExistence type="predicted"/>
<sequence length="179" mass="19764">MNGASKSDSKALPGSSGTSRHAHKLCEHSQLPEWAHDNAFIIGGYRRPGGTNDEAQIIHASITSAEQTAEVPGLRKRVKGSSNQAEGDLPIEASAQRPRLFEHNSVKACWDSVWLYWHNETGERRAAQHSTRCEPRSVFSRTRSSLNSSPSRRPLQVNIHTHLWGCIVAIALLALHFLA</sequence>
<keyword evidence="2" id="KW-0472">Membrane</keyword>
<keyword evidence="2" id="KW-1133">Transmembrane helix</keyword>
<reference evidence="3 4" key="1">
    <citation type="journal article" date="2018" name="Mol. Biol. Evol.">
        <title>Broad Genomic Sampling Reveals a Smut Pathogenic Ancestry of the Fungal Clade Ustilaginomycotina.</title>
        <authorList>
            <person name="Kijpornyongpan T."/>
            <person name="Mondo S.J."/>
            <person name="Barry K."/>
            <person name="Sandor L."/>
            <person name="Lee J."/>
            <person name="Lipzen A."/>
            <person name="Pangilinan J."/>
            <person name="LaButti K."/>
            <person name="Hainaut M."/>
            <person name="Henrissat B."/>
            <person name="Grigoriev I.V."/>
            <person name="Spatafora J.W."/>
            <person name="Aime M.C."/>
        </authorList>
    </citation>
    <scope>NUCLEOTIDE SEQUENCE [LARGE SCALE GENOMIC DNA]</scope>
    <source>
        <strain evidence="3 4">MCA 4658</strain>
    </source>
</reference>
<evidence type="ECO:0000256" key="1">
    <source>
        <dbReference type="SAM" id="MobiDB-lite"/>
    </source>
</evidence>
<dbReference type="GeneID" id="37034074"/>
<dbReference type="STRING" id="1522189.A0A316W2W8"/>
<dbReference type="AlphaFoldDB" id="A0A316W2W8"/>